<feature type="transmembrane region" description="Helical" evidence="13">
    <location>
        <begin position="12"/>
        <end position="29"/>
    </location>
</feature>
<dbReference type="Gene3D" id="1.20.950.20">
    <property type="entry name" value="Transmembrane di-heme cytochromes, Chain C"/>
    <property type="match status" value="1"/>
</dbReference>
<reference evidence="15 16" key="1">
    <citation type="submission" date="2022-04" db="EMBL/GenBank/DDBJ databases">
        <authorList>
            <person name="Huq M.A."/>
        </authorList>
    </citation>
    <scope>NUCLEOTIDE SEQUENCE [LARGE SCALE GENOMIC DNA]</scope>
    <source>
        <strain evidence="15 16">MAH-33</strain>
    </source>
</reference>
<dbReference type="PANTHER" id="PTHR30529">
    <property type="entry name" value="CYTOCHROME B561"/>
    <property type="match status" value="1"/>
</dbReference>
<evidence type="ECO:0000256" key="9">
    <source>
        <dbReference type="ARBA" id="ARBA00022989"/>
    </source>
</evidence>
<evidence type="ECO:0000256" key="1">
    <source>
        <dbReference type="ARBA" id="ARBA00001970"/>
    </source>
</evidence>
<keyword evidence="5" id="KW-0349">Heme</keyword>
<keyword evidence="9 13" id="KW-1133">Transmembrane helix</keyword>
<evidence type="ECO:0000256" key="6">
    <source>
        <dbReference type="ARBA" id="ARBA00022692"/>
    </source>
</evidence>
<organism evidence="15 16">
    <name type="scientific">Sphingobium agri</name>
    <dbReference type="NCBI Taxonomy" id="2933566"/>
    <lineage>
        <taxon>Bacteria</taxon>
        <taxon>Pseudomonadati</taxon>
        <taxon>Pseudomonadota</taxon>
        <taxon>Alphaproteobacteria</taxon>
        <taxon>Sphingomonadales</taxon>
        <taxon>Sphingomonadaceae</taxon>
        <taxon>Sphingobium</taxon>
    </lineage>
</organism>
<dbReference type="RefSeq" id="WP_247232607.1">
    <property type="nucleotide sequence ID" value="NZ_JALKHS010000008.1"/>
</dbReference>
<evidence type="ECO:0000313" key="16">
    <source>
        <dbReference type="Proteomes" id="UP001203512"/>
    </source>
</evidence>
<evidence type="ECO:0000256" key="12">
    <source>
        <dbReference type="ARBA" id="ARBA00037975"/>
    </source>
</evidence>
<evidence type="ECO:0000256" key="7">
    <source>
        <dbReference type="ARBA" id="ARBA00022723"/>
    </source>
</evidence>
<keyword evidence="8" id="KW-0249">Electron transport</keyword>
<evidence type="ECO:0000256" key="4">
    <source>
        <dbReference type="ARBA" id="ARBA00022475"/>
    </source>
</evidence>
<keyword evidence="6 13" id="KW-0812">Transmembrane</keyword>
<proteinExistence type="inferred from homology"/>
<protein>
    <submittedName>
        <fullName evidence="15">Cytochrome b</fullName>
    </submittedName>
</protein>
<keyword evidence="7" id="KW-0479">Metal-binding</keyword>
<keyword evidence="4" id="KW-1003">Cell membrane</keyword>
<evidence type="ECO:0000313" key="15">
    <source>
        <dbReference type="EMBL" id="MCK0532307.1"/>
    </source>
</evidence>
<name>A0ABT0DYV4_9SPHN</name>
<dbReference type="PANTHER" id="PTHR30529:SF1">
    <property type="entry name" value="CYTOCHROME B561 HOMOLOG 2"/>
    <property type="match status" value="1"/>
</dbReference>
<gene>
    <name evidence="15" type="ORF">MU848_12015</name>
</gene>
<dbReference type="Proteomes" id="UP001203512">
    <property type="component" value="Unassembled WGS sequence"/>
</dbReference>
<dbReference type="InterPro" id="IPR016174">
    <property type="entry name" value="Di-haem_cyt_TM"/>
</dbReference>
<comment type="subcellular location">
    <subcellularLocation>
        <location evidence="2">Cell membrane</location>
        <topology evidence="2">Multi-pass membrane protein</topology>
    </subcellularLocation>
</comment>
<feature type="transmembrane region" description="Helical" evidence="13">
    <location>
        <begin position="138"/>
        <end position="159"/>
    </location>
</feature>
<comment type="caution">
    <text evidence="15">The sequence shown here is derived from an EMBL/GenBank/DDBJ whole genome shotgun (WGS) entry which is preliminary data.</text>
</comment>
<sequence length="171" mass="19584">MQRYSLVARTLHWVMAILILFNLWLGLAHESLPGDWQVMPVHKSVGLTVLALAILRLVWRLTHRQTPLPEGLPAWERLAAKVTHYTFYGFMLLVPLTGWIMSSAGKYPLNWFFLFDVPKFAVTKDDAIVGFSAEAHEIFAFAWIALLILHVAAALRHHFILKDDVLRRMLG</sequence>
<dbReference type="InterPro" id="IPR011577">
    <property type="entry name" value="Cyt_b561_bac/Ni-Hgenase"/>
</dbReference>
<evidence type="ECO:0000256" key="11">
    <source>
        <dbReference type="ARBA" id="ARBA00023136"/>
    </source>
</evidence>
<accession>A0ABT0DYV4</accession>
<keyword evidence="10" id="KW-0408">Iron</keyword>
<evidence type="ECO:0000256" key="8">
    <source>
        <dbReference type="ARBA" id="ARBA00022982"/>
    </source>
</evidence>
<feature type="transmembrane region" description="Helical" evidence="13">
    <location>
        <begin position="41"/>
        <end position="59"/>
    </location>
</feature>
<comment type="similarity">
    <text evidence="12">Belongs to the cytochrome b561 family.</text>
</comment>
<evidence type="ECO:0000256" key="3">
    <source>
        <dbReference type="ARBA" id="ARBA00022448"/>
    </source>
</evidence>
<dbReference type="SUPFAM" id="SSF81342">
    <property type="entry name" value="Transmembrane di-heme cytochromes"/>
    <property type="match status" value="1"/>
</dbReference>
<feature type="domain" description="Cytochrome b561 bacterial/Ni-hydrogenase" evidence="14">
    <location>
        <begin position="3"/>
        <end position="171"/>
    </location>
</feature>
<evidence type="ECO:0000259" key="14">
    <source>
        <dbReference type="Pfam" id="PF01292"/>
    </source>
</evidence>
<evidence type="ECO:0000256" key="2">
    <source>
        <dbReference type="ARBA" id="ARBA00004651"/>
    </source>
</evidence>
<keyword evidence="11 13" id="KW-0472">Membrane</keyword>
<evidence type="ECO:0000256" key="5">
    <source>
        <dbReference type="ARBA" id="ARBA00022617"/>
    </source>
</evidence>
<keyword evidence="3" id="KW-0813">Transport</keyword>
<feature type="transmembrane region" description="Helical" evidence="13">
    <location>
        <begin position="85"/>
        <end position="105"/>
    </location>
</feature>
<keyword evidence="16" id="KW-1185">Reference proteome</keyword>
<evidence type="ECO:0000256" key="13">
    <source>
        <dbReference type="SAM" id="Phobius"/>
    </source>
</evidence>
<evidence type="ECO:0000256" key="10">
    <source>
        <dbReference type="ARBA" id="ARBA00023004"/>
    </source>
</evidence>
<dbReference type="InterPro" id="IPR052168">
    <property type="entry name" value="Cytochrome_b561_oxidase"/>
</dbReference>
<dbReference type="EMBL" id="JALKHS010000008">
    <property type="protein sequence ID" value="MCK0532307.1"/>
    <property type="molecule type" value="Genomic_DNA"/>
</dbReference>
<dbReference type="Pfam" id="PF01292">
    <property type="entry name" value="Ni_hydr_CYTB"/>
    <property type="match status" value="1"/>
</dbReference>
<comment type="cofactor">
    <cofactor evidence="1">
        <name>heme b</name>
        <dbReference type="ChEBI" id="CHEBI:60344"/>
    </cofactor>
</comment>